<dbReference type="InterPro" id="IPR011009">
    <property type="entry name" value="Kinase-like_dom_sf"/>
</dbReference>
<feature type="compositionally biased region" description="Polar residues" evidence="3">
    <location>
        <begin position="1491"/>
        <end position="1502"/>
    </location>
</feature>
<dbReference type="Gene3D" id="1.10.510.10">
    <property type="entry name" value="Transferase(Phosphotransferase) domain 1"/>
    <property type="match status" value="3"/>
</dbReference>
<protein>
    <submittedName>
        <fullName evidence="5">Proline-rich receptor-like protein</fullName>
    </submittedName>
</protein>
<feature type="region of interest" description="Disordered" evidence="3">
    <location>
        <begin position="1491"/>
        <end position="1519"/>
    </location>
</feature>
<dbReference type="Pfam" id="PF07714">
    <property type="entry name" value="PK_Tyr_Ser-Thr"/>
    <property type="match status" value="5"/>
</dbReference>
<dbReference type="InterPro" id="IPR001245">
    <property type="entry name" value="Ser-Thr/Tyr_kinase_cat_dom"/>
</dbReference>
<sequence length="1636" mass="185386">MATTAKNVVVIQDASKGLNLRVFYWIIKALSLEPEDMVTVVAILHEVYTPMGYRITVDNRLVGVNQRIIDKALANKKEEYLNNEELAQIAKQYESNKVGLKIKLFTGSPLKDVALEVAIDLQATWVILDRKMKKDEEFFLQRLSCGISILKSNDRILRLRGPLNVPDEIPCNSHETYDESLPSVPYKHLFDDIDAFPKRQLEDDEQNQIHIRPCCSNNNIYPTSPNHQSMDGTEINSNQMIDKIERAEQGHHHEQMQSMSLEMVGDTTIMITTDQATAQEIADQPSKDEERRNNFFHGENWDWSNPEESEEMLDQPIDHLPSQNHAQTSSIFSAATLDGGEQEKSILENSMYNICSVCKTRRPNIWGQKEFTYDELLAATDAFSLKNCLSKSGSLFTFRGQMEGGMKLVVKKHDATNTQVREKAKSEIQTILKARHKNVIMLLGSSTAESFLFTVYEYACNGSLDKYLSKESSRPLIWKERKQVVIGLARGLKEDYEYVAPEFQEKGKLSSKADVYSFGVVILELIAGRRTTDFTSEHKSLVEWAKPLLKKKNYSELVDPIIRNSYEEDHLRWMVQVITECLEKNPKKRSSMNMVVSALQGIADSELDHMTDAITPAVSDSRSVPEINGSQDVGSTKTKADQQNQKVEQIESILGGEKNKLRLTVENNLFYKANQGNSDKLRHNEEQKQSRSRGEDRSSGKMITNDHRIDETEVGLLNEFENQIPRTLHMESITTQKISVDGIMGNTKVDQLSQDQEGNNFVKMMEVGLIPATISAMIDQTEVDQPVHDKTQTQRSFHENLQDGCQGEIVLENSKSSACSICRSRRPNNACSKDFTYDELLEATEGFSTENSLSVNEDGPTFQGLLEGRVKIVVKKYQVNTSQEQKIINSEAKLLISARHKNVVMLLGLCTNESQLMVVFEKVCNGSLDQYLTTPEFLENGKLSYKTDVYSFGVVLLELISGRRAADKLPDGKSLVNWARPLLTGKKYHILLDGKISNSCEEEKLVWLVQVTEQCLKKNPNDRYSMNVVPLVKWKSSACHNCPKSQMKADLGKKQEQELIHGNQYKEESSPRLTVKTNHMKGHRNEDQMIQGEEDVQRSPYEEMFGVRPISNGMIDQINPVQQFQEKLHIKGSFEIEEMSKNVDKQQKVSKDKKQIQGSCDDSLLNGIEGKIILGNSKSYACSICKSRRPNSRLQRKYTYEELQACTEGFSVKYSLCEGEYGPAFRGQLENNQEIVIKQHAFTNLQEQKVFMSEFQLLINARHENVIMLLGSCIRLSQLLIVYEKACNGSLDLYLSRESGRTLTWGERVKVAIGVARGLNYLHENNIAHGGIKPSNILLNHELKPLVGDFAFGKERCELKNLKRLKRMRNCGRTAPECCESGILSTKADVYSFGIVLVELITGRMISEKVSGERCPTECIRSLLEEQKFLQLVDPKVSSSYDEQELVSLVHVIENCLKKNPEERFTMDMVVSALPSIVDCSDIYAKEDFSPENSHVSEVTNSKVKEEPPNEEDLSIENSEEKGDNITYIGGNETEIRQECDINPTGCENSKETEEKESLSTKICWEGCSSYGGAREFYLEGIKDLDHLDLGVNNYIRKKKDGGRVVEKRGEKGKVDGGWCKRKERKEKRVMDGKGR</sequence>
<gene>
    <name evidence="5" type="ORF">HKW66_Vig0180020</name>
</gene>
<evidence type="ECO:0000256" key="2">
    <source>
        <dbReference type="ARBA" id="ARBA00022840"/>
    </source>
</evidence>
<dbReference type="FunFam" id="3.30.200.20:FF:000604">
    <property type="entry name" value="Proline-rich receptor-like protein kinase PERK8"/>
    <property type="match status" value="1"/>
</dbReference>
<accession>A0A8T0K4I6</accession>
<name>A0A8T0K4I6_PHAAN</name>
<dbReference type="GO" id="GO:0005524">
    <property type="term" value="F:ATP binding"/>
    <property type="evidence" value="ECO:0007669"/>
    <property type="project" value="UniProtKB-KW"/>
</dbReference>
<dbReference type="EMBL" id="JABFOF010000006">
    <property type="protein sequence ID" value="KAG2394620.1"/>
    <property type="molecule type" value="Genomic_DNA"/>
</dbReference>
<organism evidence="5 6">
    <name type="scientific">Phaseolus angularis</name>
    <name type="common">Azuki bean</name>
    <name type="synonym">Vigna angularis</name>
    <dbReference type="NCBI Taxonomy" id="3914"/>
    <lineage>
        <taxon>Eukaryota</taxon>
        <taxon>Viridiplantae</taxon>
        <taxon>Streptophyta</taxon>
        <taxon>Embryophyta</taxon>
        <taxon>Tracheophyta</taxon>
        <taxon>Spermatophyta</taxon>
        <taxon>Magnoliopsida</taxon>
        <taxon>eudicotyledons</taxon>
        <taxon>Gunneridae</taxon>
        <taxon>Pentapetalae</taxon>
        <taxon>rosids</taxon>
        <taxon>fabids</taxon>
        <taxon>Fabales</taxon>
        <taxon>Fabaceae</taxon>
        <taxon>Papilionoideae</taxon>
        <taxon>50 kb inversion clade</taxon>
        <taxon>NPAAA clade</taxon>
        <taxon>indigoferoid/millettioid clade</taxon>
        <taxon>Phaseoleae</taxon>
        <taxon>Vigna</taxon>
    </lineage>
</organism>
<dbReference type="SUPFAM" id="SSF56112">
    <property type="entry name" value="Protein kinase-like (PK-like)"/>
    <property type="match status" value="3"/>
</dbReference>
<dbReference type="PANTHER" id="PTHR27001:SF721">
    <property type="entry name" value="DUAL-SPECIFICITY KINASE DOMAIN PROTEIN"/>
    <property type="match status" value="1"/>
</dbReference>
<evidence type="ECO:0000256" key="1">
    <source>
        <dbReference type="ARBA" id="ARBA00022741"/>
    </source>
</evidence>
<feature type="region of interest" description="Disordered" evidence="3">
    <location>
        <begin position="674"/>
        <end position="705"/>
    </location>
</feature>
<keyword evidence="1" id="KW-0547">Nucleotide-binding</keyword>
<dbReference type="Proteomes" id="UP000743370">
    <property type="component" value="Unassembled WGS sequence"/>
</dbReference>
<dbReference type="GO" id="GO:0004672">
    <property type="term" value="F:protein kinase activity"/>
    <property type="evidence" value="ECO:0007669"/>
    <property type="project" value="InterPro"/>
</dbReference>
<evidence type="ECO:0000313" key="5">
    <source>
        <dbReference type="EMBL" id="KAG2394620.1"/>
    </source>
</evidence>
<dbReference type="PROSITE" id="PS50011">
    <property type="entry name" value="PROTEIN_KINASE_DOM"/>
    <property type="match status" value="2"/>
</dbReference>
<feature type="domain" description="Protein kinase" evidence="4">
    <location>
        <begin position="241"/>
        <end position="607"/>
    </location>
</feature>
<comment type="caution">
    <text evidence="5">The sequence shown here is derived from an EMBL/GenBank/DDBJ whole genome shotgun (WGS) entry which is preliminary data.</text>
</comment>
<evidence type="ECO:0000259" key="4">
    <source>
        <dbReference type="PROSITE" id="PS50011"/>
    </source>
</evidence>
<keyword evidence="2" id="KW-0067">ATP-binding</keyword>
<keyword evidence="5" id="KW-0675">Receptor</keyword>
<evidence type="ECO:0000313" key="6">
    <source>
        <dbReference type="Proteomes" id="UP000743370"/>
    </source>
</evidence>
<proteinExistence type="predicted"/>
<dbReference type="Gene3D" id="3.30.200.20">
    <property type="entry name" value="Phosphorylase Kinase, domain 1"/>
    <property type="match status" value="3"/>
</dbReference>
<reference evidence="5 6" key="1">
    <citation type="submission" date="2020-05" db="EMBL/GenBank/DDBJ databases">
        <title>Vigna angularis (adzuki bean) Var. LongXiaoDou No. 4 denovo assembly.</title>
        <authorList>
            <person name="Xiang H."/>
        </authorList>
    </citation>
    <scope>NUCLEOTIDE SEQUENCE [LARGE SCALE GENOMIC DNA]</scope>
    <source>
        <tissue evidence="5">Leaf</tissue>
    </source>
</reference>
<dbReference type="PANTHER" id="PTHR27001">
    <property type="entry name" value="OS01G0253100 PROTEIN"/>
    <property type="match status" value="1"/>
</dbReference>
<feature type="domain" description="Protein kinase" evidence="4">
    <location>
        <begin position="1210"/>
        <end position="1477"/>
    </location>
</feature>
<feature type="compositionally biased region" description="Basic and acidic residues" evidence="3">
    <location>
        <begin position="679"/>
        <end position="705"/>
    </location>
</feature>
<evidence type="ECO:0000256" key="3">
    <source>
        <dbReference type="SAM" id="MobiDB-lite"/>
    </source>
</evidence>
<dbReference type="GO" id="GO:0005886">
    <property type="term" value="C:plasma membrane"/>
    <property type="evidence" value="ECO:0007669"/>
    <property type="project" value="TreeGrafter"/>
</dbReference>
<feature type="region of interest" description="Disordered" evidence="3">
    <location>
        <begin position="619"/>
        <end position="644"/>
    </location>
</feature>
<dbReference type="InterPro" id="IPR000719">
    <property type="entry name" value="Prot_kinase_dom"/>
</dbReference>